<evidence type="ECO:0000313" key="3">
    <source>
        <dbReference type="Proteomes" id="UP000299102"/>
    </source>
</evidence>
<feature type="region of interest" description="Disordered" evidence="1">
    <location>
        <begin position="75"/>
        <end position="169"/>
    </location>
</feature>
<organism evidence="2 3">
    <name type="scientific">Eumeta variegata</name>
    <name type="common">Bagworm moth</name>
    <name type="synonym">Eumeta japonica</name>
    <dbReference type="NCBI Taxonomy" id="151549"/>
    <lineage>
        <taxon>Eukaryota</taxon>
        <taxon>Metazoa</taxon>
        <taxon>Ecdysozoa</taxon>
        <taxon>Arthropoda</taxon>
        <taxon>Hexapoda</taxon>
        <taxon>Insecta</taxon>
        <taxon>Pterygota</taxon>
        <taxon>Neoptera</taxon>
        <taxon>Endopterygota</taxon>
        <taxon>Lepidoptera</taxon>
        <taxon>Glossata</taxon>
        <taxon>Ditrysia</taxon>
        <taxon>Tineoidea</taxon>
        <taxon>Psychidae</taxon>
        <taxon>Oiketicinae</taxon>
        <taxon>Eumeta</taxon>
    </lineage>
</organism>
<comment type="caution">
    <text evidence="2">The sequence shown here is derived from an EMBL/GenBank/DDBJ whole genome shotgun (WGS) entry which is preliminary data.</text>
</comment>
<gene>
    <name evidence="2" type="ORF">EVAR_103077_1</name>
</gene>
<accession>A0A4C1WQ45</accession>
<dbReference type="EMBL" id="BGZK01000607">
    <property type="protein sequence ID" value="GBP52642.1"/>
    <property type="molecule type" value="Genomic_DNA"/>
</dbReference>
<feature type="compositionally biased region" description="Low complexity" evidence="1">
    <location>
        <begin position="107"/>
        <end position="121"/>
    </location>
</feature>
<keyword evidence="3" id="KW-1185">Reference proteome</keyword>
<dbReference type="Proteomes" id="UP000299102">
    <property type="component" value="Unassembled WGS sequence"/>
</dbReference>
<evidence type="ECO:0000313" key="2">
    <source>
        <dbReference type="EMBL" id="GBP52642.1"/>
    </source>
</evidence>
<dbReference type="AlphaFoldDB" id="A0A4C1WQ45"/>
<evidence type="ECO:0000256" key="1">
    <source>
        <dbReference type="SAM" id="MobiDB-lite"/>
    </source>
</evidence>
<proteinExistence type="predicted"/>
<feature type="compositionally biased region" description="Basic and acidic residues" evidence="1">
    <location>
        <begin position="1"/>
        <end position="22"/>
    </location>
</feature>
<name>A0A4C1WQ45_EUMVA</name>
<sequence length="169" mass="17686">MSDRYLVRDHDRDHDRDRDRGKQTCGSRRCSSTHKQNNVVTRAFARATGARPGAASAARAGPLHTITNTAAYAASPRVRGAEVRARGVGAEPRGGGRRRGPAPLPPLYRLTAARASARGLRPAPPSAPGAGGGAAGATRTGTRLAGADHVVPPYLHGKYKTGLRRSAPD</sequence>
<protein>
    <submittedName>
        <fullName evidence="2">Uncharacterized protein</fullName>
    </submittedName>
</protein>
<feature type="region of interest" description="Disordered" evidence="1">
    <location>
        <begin position="1"/>
        <end position="37"/>
    </location>
</feature>
<feature type="compositionally biased region" description="Low complexity" evidence="1">
    <location>
        <begin position="136"/>
        <end position="147"/>
    </location>
</feature>
<reference evidence="2 3" key="1">
    <citation type="journal article" date="2019" name="Commun. Biol.">
        <title>The bagworm genome reveals a unique fibroin gene that provides high tensile strength.</title>
        <authorList>
            <person name="Kono N."/>
            <person name="Nakamura H."/>
            <person name="Ohtoshi R."/>
            <person name="Tomita M."/>
            <person name="Numata K."/>
            <person name="Arakawa K."/>
        </authorList>
    </citation>
    <scope>NUCLEOTIDE SEQUENCE [LARGE SCALE GENOMIC DNA]</scope>
</reference>
<feature type="compositionally biased region" description="Polar residues" evidence="1">
    <location>
        <begin position="24"/>
        <end position="37"/>
    </location>
</feature>